<evidence type="ECO:0000256" key="14">
    <source>
        <dbReference type="SAM" id="Phobius"/>
    </source>
</evidence>
<dbReference type="GO" id="GO:0006740">
    <property type="term" value="P:NADPH regeneration"/>
    <property type="evidence" value="ECO:0007669"/>
    <property type="project" value="TreeGrafter"/>
</dbReference>
<feature type="transmembrane region" description="Helical" evidence="14">
    <location>
        <begin position="907"/>
        <end position="926"/>
    </location>
</feature>
<feature type="transmembrane region" description="Helical" evidence="14">
    <location>
        <begin position="29"/>
        <end position="47"/>
    </location>
</feature>
<feature type="domain" description="Alanine dehydrogenase/pyridine nucleotide transhydrogenase N-terminal" evidence="17">
    <location>
        <begin position="498"/>
        <end position="634"/>
    </location>
</feature>
<evidence type="ECO:0000256" key="9">
    <source>
        <dbReference type="ARBA" id="ARBA00022989"/>
    </source>
</evidence>
<dbReference type="SMART" id="SM01003">
    <property type="entry name" value="AlaDh_PNT_N"/>
    <property type="match status" value="1"/>
</dbReference>
<dbReference type="SMART" id="SM01002">
    <property type="entry name" value="AlaDh_PNT_C"/>
    <property type="match status" value="1"/>
</dbReference>
<keyword evidence="6" id="KW-0547">Nucleotide-binding</keyword>
<evidence type="ECO:0000256" key="1">
    <source>
        <dbReference type="ARBA" id="ARBA00004429"/>
    </source>
</evidence>
<keyword evidence="9 14" id="KW-1133">Transmembrane helix</keyword>
<dbReference type="SUPFAM" id="SSF51735">
    <property type="entry name" value="NAD(P)-binding Rossmann-fold domains"/>
    <property type="match status" value="1"/>
</dbReference>
<evidence type="ECO:0000313" key="19">
    <source>
        <dbReference type="Proteomes" id="UP000028837"/>
    </source>
</evidence>
<sequence>MRGFVYLFSAICFILSLRGLSTPETAKRGNILGMTGMGAAILITFSTEGFGGHYAAFFLTIAPPAIVGVYIAQSVSMVQMPQLVALFHSFVGLAAVLVGISSFHAGLGESGTNATRAVETAVGEFVAAVTFTGSLVAAAKLHELMDPKSLKIPGRHAINAMTVAAVAVVGITFCATADTTTKIICLYTLITLSLWLGFHLVASIGGADMPVVISMLNSYSGFATAASGFMLDNNLLIIAGSLIGSSGAILSYIMCRGMNRDLWSVVLGGWEDAPAEGVPGVEGVVREISPDSVAEEVLLAKKVLIVPGYGMAVSRCQSDVADIAQILASRGVEVEFGIHPVAGRMPGHMNVLLAEANVSYRSVKEMSEVNKQMLEYDVVIVVGANDTVNPASLEPGTKIYGMPVIEVWKAKRVIVLKRSLAPGYAAIDNPLFFLDNTRMLFGNAKDTTTAIFACLSQRAAFVGKSAVFLDLEGGARALEEGRRETPPTTWPSPKRTVGVLKDSNGRGTPLVSLAPRFVKRLRKQAFRVIVESGAGAEANFSDDDYVKAGAEIMPNADTVISRSDVILKVSVPSEELIRRIPRGKILISHVFPGQNAPLLELMASQGLTALAVDEVPRITRAQNVDVKSSMQGLQGYRAVLEAFNALPRLSKTSITAAGRVDAARVLVLGAGVAGLQAISTAHGLQAEVFAYDVRAATREEVESCGGTFLSVELEEEGEVEGGYAREMGEAYEMAQKQMLSRVVPNVDVIICTAAIHGKPSPKLISNDMLATMRPGSVVIDLATEFGDRRSNWGGNVEGSPTDGETQIHGVTIIGRSRIETQMPTQASELFSMNMSNLLEELGGGENFRIDLTNEVIKGLCCVHEGRVSWAPPEPLPRRPPTPSPRSSPRLVPPKEVSLLDQLVTSDAFFAMSLVCTAAFAGLLGVTLKALELQQFTLLALSLIVGYYSVWSVTPALHTPLMSVTNALSGVIIIGSMLEYGPSATSASAICALCATFFSSLNIAGGFYVTQRMMQMFQIA</sequence>
<dbReference type="CDD" id="cd05304">
    <property type="entry name" value="Rubrum_tdh"/>
    <property type="match status" value="1"/>
</dbReference>
<feature type="transmembrane region" description="Helical" evidence="14">
    <location>
        <begin position="932"/>
        <end position="950"/>
    </location>
</feature>
<keyword evidence="10" id="KW-0520">NAD</keyword>
<dbReference type="GO" id="GO:0016491">
    <property type="term" value="F:oxidoreductase activity"/>
    <property type="evidence" value="ECO:0007669"/>
    <property type="project" value="UniProtKB-KW"/>
</dbReference>
<dbReference type="EC" id="7.1.1.1" evidence="2"/>
<comment type="caution">
    <text evidence="18">The sequence shown here is derived from an EMBL/GenBank/DDBJ whole genome shotgun (WGS) entry which is preliminary data.</text>
</comment>
<dbReference type="InterPro" id="IPR034300">
    <property type="entry name" value="PNTB-like"/>
</dbReference>
<dbReference type="SUPFAM" id="SSF52467">
    <property type="entry name" value="DHS-like NAD/FAD-binding domain"/>
    <property type="match status" value="1"/>
</dbReference>
<dbReference type="GO" id="GO:0008750">
    <property type="term" value="F:proton-translocating NAD(P)+ transhydrogenase activity"/>
    <property type="evidence" value="ECO:0007669"/>
    <property type="project" value="UniProtKB-EC"/>
</dbReference>
<evidence type="ECO:0000256" key="7">
    <source>
        <dbReference type="ARBA" id="ARBA00022857"/>
    </source>
</evidence>
<dbReference type="Pfam" id="PF12769">
    <property type="entry name" value="PNTB_4TM"/>
    <property type="match status" value="1"/>
</dbReference>
<feature type="signal peptide" evidence="15">
    <location>
        <begin position="1"/>
        <end position="19"/>
    </location>
</feature>
<evidence type="ECO:0000256" key="5">
    <source>
        <dbReference type="ARBA" id="ARBA00022692"/>
    </source>
</evidence>
<evidence type="ECO:0000256" key="4">
    <source>
        <dbReference type="ARBA" id="ARBA00022519"/>
    </source>
</evidence>
<dbReference type="Pfam" id="PF02233">
    <property type="entry name" value="PNTB"/>
    <property type="match status" value="1"/>
</dbReference>
<dbReference type="VEuPathDB" id="ToxoDB:TGDOM2_318650"/>
<dbReference type="OrthoDB" id="37244at2759"/>
<proteinExistence type="predicted"/>
<dbReference type="PANTHER" id="PTHR10160">
    <property type="entry name" value="NAD(P) TRANSHYDROGENASE"/>
    <property type="match status" value="1"/>
</dbReference>
<dbReference type="SUPFAM" id="SSF52283">
    <property type="entry name" value="Formate/glycerate dehydrogenase catalytic domain-like"/>
    <property type="match status" value="1"/>
</dbReference>
<dbReference type="InterPro" id="IPR024605">
    <property type="entry name" value="NADP_transhyd_a_C"/>
</dbReference>
<feature type="transmembrane region" description="Helical" evidence="14">
    <location>
        <begin position="85"/>
        <end position="105"/>
    </location>
</feature>
<dbReference type="Gene3D" id="3.40.50.1220">
    <property type="entry name" value="TPP-binding domain"/>
    <property type="match status" value="1"/>
</dbReference>
<keyword evidence="8" id="KW-1278">Translocase</keyword>
<evidence type="ECO:0000256" key="15">
    <source>
        <dbReference type="SAM" id="SignalP"/>
    </source>
</evidence>
<dbReference type="NCBIfam" id="NF006942">
    <property type="entry name" value="PRK09424.1"/>
    <property type="match status" value="1"/>
</dbReference>
<dbReference type="InterPro" id="IPR036291">
    <property type="entry name" value="NAD(P)-bd_dom_sf"/>
</dbReference>
<dbReference type="GO" id="GO:0005743">
    <property type="term" value="C:mitochondrial inner membrane"/>
    <property type="evidence" value="ECO:0007669"/>
    <property type="project" value="TreeGrafter"/>
</dbReference>
<dbReference type="Pfam" id="PF01262">
    <property type="entry name" value="AlaDh_PNT_C"/>
    <property type="match status" value="1"/>
</dbReference>
<feature type="chain" id="PRO_5001808245" description="proton-translocating NAD(P)(+) transhydrogenase" evidence="15">
    <location>
        <begin position="20"/>
        <end position="1019"/>
    </location>
</feature>
<dbReference type="InterPro" id="IPR026255">
    <property type="entry name" value="NADP_transhyd_a"/>
</dbReference>
<feature type="transmembrane region" description="Helical" evidence="14">
    <location>
        <begin position="157"/>
        <end position="177"/>
    </location>
</feature>
<keyword evidence="3" id="KW-1003">Cell membrane</keyword>
<evidence type="ECO:0000259" key="17">
    <source>
        <dbReference type="SMART" id="SM01003"/>
    </source>
</evidence>
<comment type="subcellular location">
    <subcellularLocation>
        <location evidence="1">Cell inner membrane</location>
        <topology evidence="1">Multi-pass membrane protein</topology>
    </subcellularLocation>
</comment>
<dbReference type="Proteomes" id="UP000028837">
    <property type="component" value="Unassembled WGS sequence"/>
</dbReference>
<name>A0A086JFX3_TOXGO</name>
<evidence type="ECO:0000313" key="18">
    <source>
        <dbReference type="EMBL" id="KFG31041.1"/>
    </source>
</evidence>
<keyword evidence="4" id="KW-0997">Cell inner membrane</keyword>
<dbReference type="PANTHER" id="PTHR10160:SF19">
    <property type="entry name" value="PROTON-TRANSLOCATING NAD(P)(+) TRANSHYDROGENASE"/>
    <property type="match status" value="1"/>
</dbReference>
<comment type="catalytic activity">
    <reaction evidence="12">
        <text>NAD(+) + NADPH + H(+)(in) = NADH + NADP(+) + H(+)(out)</text>
        <dbReference type="Rhea" id="RHEA:47992"/>
        <dbReference type="ChEBI" id="CHEBI:15378"/>
        <dbReference type="ChEBI" id="CHEBI:57540"/>
        <dbReference type="ChEBI" id="CHEBI:57783"/>
        <dbReference type="ChEBI" id="CHEBI:57945"/>
        <dbReference type="ChEBI" id="CHEBI:58349"/>
        <dbReference type="EC" id="7.1.1.1"/>
    </reaction>
</comment>
<dbReference type="EMBL" id="AHZU02001568">
    <property type="protein sequence ID" value="KFG31041.1"/>
    <property type="molecule type" value="Genomic_DNA"/>
</dbReference>
<evidence type="ECO:0000256" key="13">
    <source>
        <dbReference type="SAM" id="MobiDB-lite"/>
    </source>
</evidence>
<dbReference type="NCBIfam" id="TIGR00561">
    <property type="entry name" value="pntA"/>
    <property type="match status" value="1"/>
</dbReference>
<feature type="transmembrane region" description="Helical" evidence="14">
    <location>
        <begin position="54"/>
        <end position="73"/>
    </location>
</feature>
<feature type="compositionally biased region" description="Pro residues" evidence="13">
    <location>
        <begin position="871"/>
        <end position="885"/>
    </location>
</feature>
<keyword evidence="11 14" id="KW-0472">Membrane</keyword>
<accession>A0A086JFX3</accession>
<evidence type="ECO:0000256" key="3">
    <source>
        <dbReference type="ARBA" id="ARBA00022475"/>
    </source>
</evidence>
<dbReference type="Pfam" id="PF05222">
    <property type="entry name" value="AlaDh_PNT_N"/>
    <property type="match status" value="1"/>
</dbReference>
<dbReference type="InterPro" id="IPR007886">
    <property type="entry name" value="AlaDH/PNT_N"/>
</dbReference>
<feature type="transmembrane region" description="Helical" evidence="14">
    <location>
        <begin position="986"/>
        <end position="1008"/>
    </location>
</feature>
<dbReference type="GO" id="GO:0050661">
    <property type="term" value="F:NADP binding"/>
    <property type="evidence" value="ECO:0007669"/>
    <property type="project" value="TreeGrafter"/>
</dbReference>
<feature type="domain" description="Alanine dehydrogenase/pyridine nucleotide transhydrogenase NAD(H)-binding" evidence="16">
    <location>
        <begin position="643"/>
        <end position="814"/>
    </location>
</feature>
<evidence type="ECO:0000256" key="6">
    <source>
        <dbReference type="ARBA" id="ARBA00022741"/>
    </source>
</evidence>
<feature type="transmembrane region" description="Helical" evidence="14">
    <location>
        <begin position="184"/>
        <end position="207"/>
    </location>
</feature>
<evidence type="ECO:0000256" key="12">
    <source>
        <dbReference type="ARBA" id="ARBA00048202"/>
    </source>
</evidence>
<gene>
    <name evidence="18" type="ORF">TGDOM2_318650</name>
</gene>
<keyword evidence="5 14" id="KW-0812">Transmembrane</keyword>
<dbReference type="InterPro" id="IPR007698">
    <property type="entry name" value="AlaDH/PNT_NAD(H)-bd"/>
</dbReference>
<organism evidence="18 19">
    <name type="scientific">Toxoplasma gondii GAB2-2007-GAL-DOM2</name>
    <dbReference type="NCBI Taxonomy" id="1130820"/>
    <lineage>
        <taxon>Eukaryota</taxon>
        <taxon>Sar</taxon>
        <taxon>Alveolata</taxon>
        <taxon>Apicomplexa</taxon>
        <taxon>Conoidasida</taxon>
        <taxon>Coccidia</taxon>
        <taxon>Eucoccidiorida</taxon>
        <taxon>Eimeriorina</taxon>
        <taxon>Sarcocystidae</taxon>
        <taxon>Toxoplasma</taxon>
    </lineage>
</organism>
<protein>
    <recommendedName>
        <fullName evidence="2">proton-translocating NAD(P)(+) transhydrogenase</fullName>
        <ecNumber evidence="2">7.1.1.1</ecNumber>
    </recommendedName>
</protein>
<keyword evidence="15" id="KW-0732">Signal</keyword>
<dbReference type="Gene3D" id="3.40.50.720">
    <property type="entry name" value="NAD(P)-binding Rossmann-like Domain"/>
    <property type="match status" value="2"/>
</dbReference>
<dbReference type="AlphaFoldDB" id="A0A086JFX3"/>
<dbReference type="GO" id="GO:0005886">
    <property type="term" value="C:plasma membrane"/>
    <property type="evidence" value="ECO:0007669"/>
    <property type="project" value="UniProtKB-SubCell"/>
</dbReference>
<reference evidence="18 19" key="1">
    <citation type="submission" date="2014-02" db="EMBL/GenBank/DDBJ databases">
        <authorList>
            <person name="Sibley D."/>
            <person name="Venepally P."/>
            <person name="Karamycheva S."/>
            <person name="Hadjithomas M."/>
            <person name="Khan A."/>
            <person name="Brunk B."/>
            <person name="Roos D."/>
            <person name="Caler E."/>
            <person name="Lorenzi H."/>
        </authorList>
    </citation>
    <scope>NUCLEOTIDE SEQUENCE [LARGE SCALE GENOMIC DNA]</scope>
    <source>
        <strain evidence="18 19">GAB2-2007-GAL-DOM2</strain>
    </source>
</reference>
<feature type="region of interest" description="Disordered" evidence="13">
    <location>
        <begin position="870"/>
        <end position="891"/>
    </location>
</feature>
<evidence type="ECO:0000256" key="10">
    <source>
        <dbReference type="ARBA" id="ARBA00023027"/>
    </source>
</evidence>
<evidence type="ECO:0000256" key="8">
    <source>
        <dbReference type="ARBA" id="ARBA00022967"/>
    </source>
</evidence>
<evidence type="ECO:0000259" key="16">
    <source>
        <dbReference type="SMART" id="SM01002"/>
    </source>
</evidence>
<feature type="transmembrane region" description="Helical" evidence="14">
    <location>
        <begin position="235"/>
        <end position="255"/>
    </location>
</feature>
<evidence type="ECO:0000256" key="2">
    <source>
        <dbReference type="ARBA" id="ARBA00012943"/>
    </source>
</evidence>
<dbReference type="InterPro" id="IPR029035">
    <property type="entry name" value="DHS-like_NAD/FAD-binding_dom"/>
</dbReference>
<evidence type="ECO:0000256" key="11">
    <source>
        <dbReference type="ARBA" id="ARBA00023136"/>
    </source>
</evidence>
<keyword evidence="18" id="KW-0560">Oxidoreductase</keyword>
<keyword evidence="7" id="KW-0521">NADP</keyword>